<protein>
    <submittedName>
        <fullName evidence="1">Uncharacterized protein</fullName>
    </submittedName>
</protein>
<dbReference type="AlphaFoldDB" id="A0A7J6KMV8"/>
<dbReference type="Proteomes" id="UP000591131">
    <property type="component" value="Unassembled WGS sequence"/>
</dbReference>
<proteinExistence type="predicted"/>
<name>A0A7J6KMV8_PERCH</name>
<dbReference type="EMBL" id="JAAPAO010002329">
    <property type="protein sequence ID" value="KAF4647856.1"/>
    <property type="molecule type" value="Genomic_DNA"/>
</dbReference>
<comment type="caution">
    <text evidence="1">The sequence shown here is derived from an EMBL/GenBank/DDBJ whole genome shotgun (WGS) entry which is preliminary data.</text>
</comment>
<organism evidence="1 2">
    <name type="scientific">Perkinsus chesapeaki</name>
    <name type="common">Clam parasite</name>
    <name type="synonym">Perkinsus andrewsi</name>
    <dbReference type="NCBI Taxonomy" id="330153"/>
    <lineage>
        <taxon>Eukaryota</taxon>
        <taxon>Sar</taxon>
        <taxon>Alveolata</taxon>
        <taxon>Perkinsozoa</taxon>
        <taxon>Perkinsea</taxon>
        <taxon>Perkinsida</taxon>
        <taxon>Perkinsidae</taxon>
        <taxon>Perkinsus</taxon>
    </lineage>
</organism>
<accession>A0A7J6KMV8</accession>
<keyword evidence="2" id="KW-1185">Reference proteome</keyword>
<feature type="non-terminal residue" evidence="1">
    <location>
        <position position="309"/>
    </location>
</feature>
<evidence type="ECO:0000313" key="1">
    <source>
        <dbReference type="EMBL" id="KAF4647856.1"/>
    </source>
</evidence>
<reference evidence="1 2" key="1">
    <citation type="submission" date="2020-04" db="EMBL/GenBank/DDBJ databases">
        <title>Perkinsus chesapeaki whole genome sequence.</title>
        <authorList>
            <person name="Bogema D.R."/>
        </authorList>
    </citation>
    <scope>NUCLEOTIDE SEQUENCE [LARGE SCALE GENOMIC DNA]</scope>
    <source>
        <strain evidence="1">ATCC PRA-425</strain>
    </source>
</reference>
<evidence type="ECO:0000313" key="2">
    <source>
        <dbReference type="Proteomes" id="UP000591131"/>
    </source>
</evidence>
<gene>
    <name evidence="1" type="ORF">FOL47_004054</name>
</gene>
<sequence>MPGNDLSNTSGDERQLSTTMGAVPRISLIAKTLALEKKVNSETGAGYSDDLPPFGEALHTTVESNEDFLADCDAVRTGIELCDLWQHAFDWLAEELVYPYPDSTGGEDSRWLVPVIRWGILFAAAQLGKSFVGRLDLRRDISKTISAIRSHSFTSRQRQAQAPSISISSSDFLTPQSVTCGPATLTNGAIHDLTSITFTPSEVVTRAVKSIVGEPTPKHLIFSGAPTGAYFLWRVEVSDLLGHHHSISNEIAVEVILYCLTEPLKSTIRNSLSRDTITTDGAPAVWTIMDKRYNTNLELRALENSIDSL</sequence>